<evidence type="ECO:0000313" key="3">
    <source>
        <dbReference type="Proteomes" id="UP000187209"/>
    </source>
</evidence>
<feature type="compositionally biased region" description="Low complexity" evidence="1">
    <location>
        <begin position="122"/>
        <end position="136"/>
    </location>
</feature>
<protein>
    <submittedName>
        <fullName evidence="2">Uncharacterized protein</fullName>
    </submittedName>
</protein>
<gene>
    <name evidence="2" type="ORF">SteCoe_12055</name>
</gene>
<dbReference type="EMBL" id="MPUH01000206">
    <property type="protein sequence ID" value="OMJ86401.1"/>
    <property type="molecule type" value="Genomic_DNA"/>
</dbReference>
<evidence type="ECO:0000256" key="1">
    <source>
        <dbReference type="SAM" id="MobiDB-lite"/>
    </source>
</evidence>
<proteinExistence type="predicted"/>
<keyword evidence="3" id="KW-1185">Reference proteome</keyword>
<sequence length="305" mass="34750">MEPSKKPNLFRLATLKESELSSAVSSGKTLKKHLGSSMKLVNIFFHNLGKSLQKKGISKTEVAGVFNNKELWNLEEFICKIREFDTKITQKDINIVFNVLSVDELINSQIITKELKKSMQQSDSSSESSDISSPSDGEYVQEEFDIETVNSLYEIISFKLKYGKITSESLSEIITESLPAYSDGEKLNKFFLKKEFRIEEGVGRNMLISSILSGKIKIPKGEILNILQEKCFKNYLSEITSPVTDDLKARFINLCCKEDKRRTGNLTWRILEKVFQEVGISIDLNLKYYCFALDGSLEMIPYQLI</sequence>
<dbReference type="Proteomes" id="UP000187209">
    <property type="component" value="Unassembled WGS sequence"/>
</dbReference>
<reference evidence="2 3" key="1">
    <citation type="submission" date="2016-11" db="EMBL/GenBank/DDBJ databases">
        <title>The macronuclear genome of Stentor coeruleus: a giant cell with tiny introns.</title>
        <authorList>
            <person name="Slabodnick M."/>
            <person name="Ruby J.G."/>
            <person name="Reiff S.B."/>
            <person name="Swart E.C."/>
            <person name="Gosai S."/>
            <person name="Prabakaran S."/>
            <person name="Witkowska E."/>
            <person name="Larue G.E."/>
            <person name="Fisher S."/>
            <person name="Freeman R.M."/>
            <person name="Gunawardena J."/>
            <person name="Chu W."/>
            <person name="Stover N.A."/>
            <person name="Gregory B.D."/>
            <person name="Nowacki M."/>
            <person name="Derisi J."/>
            <person name="Roy S.W."/>
            <person name="Marshall W.F."/>
            <person name="Sood P."/>
        </authorList>
    </citation>
    <scope>NUCLEOTIDE SEQUENCE [LARGE SCALE GENOMIC DNA]</scope>
    <source>
        <strain evidence="2">WM001</strain>
    </source>
</reference>
<organism evidence="2 3">
    <name type="scientific">Stentor coeruleus</name>
    <dbReference type="NCBI Taxonomy" id="5963"/>
    <lineage>
        <taxon>Eukaryota</taxon>
        <taxon>Sar</taxon>
        <taxon>Alveolata</taxon>
        <taxon>Ciliophora</taxon>
        <taxon>Postciliodesmatophora</taxon>
        <taxon>Heterotrichea</taxon>
        <taxon>Heterotrichida</taxon>
        <taxon>Stentoridae</taxon>
        <taxon>Stentor</taxon>
    </lineage>
</organism>
<accession>A0A1R2CBM1</accession>
<feature type="region of interest" description="Disordered" evidence="1">
    <location>
        <begin position="117"/>
        <end position="136"/>
    </location>
</feature>
<evidence type="ECO:0000313" key="2">
    <source>
        <dbReference type="EMBL" id="OMJ86401.1"/>
    </source>
</evidence>
<dbReference type="AlphaFoldDB" id="A0A1R2CBM1"/>
<comment type="caution">
    <text evidence="2">The sequence shown here is derived from an EMBL/GenBank/DDBJ whole genome shotgun (WGS) entry which is preliminary data.</text>
</comment>
<name>A0A1R2CBM1_9CILI</name>